<reference evidence="4 5" key="1">
    <citation type="submission" date="2024-02" db="EMBL/GenBank/DDBJ databases">
        <title>Chromosome-level genome assembly of the Eurasian Minnow (Phoxinus phoxinus).</title>
        <authorList>
            <person name="Oriowo T.O."/>
            <person name="Martin S."/>
            <person name="Stange M."/>
            <person name="Chrysostomakis Y."/>
            <person name="Brown T."/>
            <person name="Winkler S."/>
            <person name="Kukowka S."/>
            <person name="Myers E.W."/>
            <person name="Bohne A."/>
        </authorList>
    </citation>
    <scope>NUCLEOTIDE SEQUENCE [LARGE SCALE GENOMIC DNA]</scope>
    <source>
        <strain evidence="4">ZFMK-TIS-60720</strain>
        <tissue evidence="4">Whole Organism</tissue>
    </source>
</reference>
<evidence type="ECO:0000313" key="4">
    <source>
        <dbReference type="EMBL" id="KAK7132815.1"/>
    </source>
</evidence>
<sequence length="313" mass="34186">MCTYWGFLHIFAVLLLCDYGMFSTPTPSPTVRTTIEISNISDSIETAVEAAAFGNLTSPDVDDEYKSSELPELHTNTSHENASAPNTSVTKPEGPDTGPVTVIPSTTRPERTTHTLIIPPEKTNGSFTGGVIILIIILILIVLLIGILYILRKKGRSYSFDLTRADGPANDYDTPLRSEHQGISYEQTNKDLPVSLDYIQEDKPEEKSSPIANGCAGEKTEQTPANDNEEHNSPEENSFTSSSCSTPPMKKVEFNMDLDLIGGDYDLNDLSLSTDDVTDAPQNENNNNLSNPGRGAAEEIFTEISLDEPKQRA</sequence>
<name>A0AAN9CEL5_9TELE</name>
<keyword evidence="5" id="KW-1185">Reference proteome</keyword>
<keyword evidence="2" id="KW-0812">Transmembrane</keyword>
<evidence type="ECO:0000256" key="1">
    <source>
        <dbReference type="SAM" id="MobiDB-lite"/>
    </source>
</evidence>
<gene>
    <name evidence="4" type="ORF">R3I93_019147</name>
</gene>
<protein>
    <submittedName>
        <fullName evidence="4">Uncharacterized protein</fullName>
    </submittedName>
</protein>
<organism evidence="4 5">
    <name type="scientific">Phoxinus phoxinus</name>
    <name type="common">Eurasian minnow</name>
    <dbReference type="NCBI Taxonomy" id="58324"/>
    <lineage>
        <taxon>Eukaryota</taxon>
        <taxon>Metazoa</taxon>
        <taxon>Chordata</taxon>
        <taxon>Craniata</taxon>
        <taxon>Vertebrata</taxon>
        <taxon>Euteleostomi</taxon>
        <taxon>Actinopterygii</taxon>
        <taxon>Neopterygii</taxon>
        <taxon>Teleostei</taxon>
        <taxon>Ostariophysi</taxon>
        <taxon>Cypriniformes</taxon>
        <taxon>Leuciscidae</taxon>
        <taxon>Phoxininae</taxon>
        <taxon>Phoxinus</taxon>
    </lineage>
</organism>
<dbReference type="Proteomes" id="UP001364617">
    <property type="component" value="Unassembled WGS sequence"/>
</dbReference>
<feature type="chain" id="PRO_5042983391" evidence="3">
    <location>
        <begin position="24"/>
        <end position="313"/>
    </location>
</feature>
<dbReference type="AlphaFoldDB" id="A0AAN9CEL5"/>
<keyword evidence="3" id="KW-0732">Signal</keyword>
<feature type="transmembrane region" description="Helical" evidence="2">
    <location>
        <begin position="127"/>
        <end position="151"/>
    </location>
</feature>
<comment type="caution">
    <text evidence="4">The sequence shown here is derived from an EMBL/GenBank/DDBJ whole genome shotgun (WGS) entry which is preliminary data.</text>
</comment>
<keyword evidence="2" id="KW-1133">Transmembrane helix</keyword>
<accession>A0AAN9CEL5</accession>
<feature type="region of interest" description="Disordered" evidence="1">
    <location>
        <begin position="164"/>
        <end position="248"/>
    </location>
</feature>
<feature type="compositionally biased region" description="Polar residues" evidence="1">
    <location>
        <begin position="235"/>
        <end position="246"/>
    </location>
</feature>
<evidence type="ECO:0000313" key="5">
    <source>
        <dbReference type="Proteomes" id="UP001364617"/>
    </source>
</evidence>
<evidence type="ECO:0000256" key="3">
    <source>
        <dbReference type="SAM" id="SignalP"/>
    </source>
</evidence>
<dbReference type="EMBL" id="JAYKXH010000020">
    <property type="protein sequence ID" value="KAK7132815.1"/>
    <property type="molecule type" value="Genomic_DNA"/>
</dbReference>
<feature type="signal peptide" evidence="3">
    <location>
        <begin position="1"/>
        <end position="23"/>
    </location>
</feature>
<feature type="region of interest" description="Disordered" evidence="1">
    <location>
        <begin position="268"/>
        <end position="295"/>
    </location>
</feature>
<feature type="compositionally biased region" description="Polar residues" evidence="1">
    <location>
        <begin position="74"/>
        <end position="90"/>
    </location>
</feature>
<keyword evidence="2" id="KW-0472">Membrane</keyword>
<evidence type="ECO:0000256" key="2">
    <source>
        <dbReference type="SAM" id="Phobius"/>
    </source>
</evidence>
<proteinExistence type="predicted"/>
<feature type="region of interest" description="Disordered" evidence="1">
    <location>
        <begin position="74"/>
        <end position="106"/>
    </location>
</feature>